<dbReference type="NCBIfam" id="NF047659">
    <property type="entry name" value="THC0290_0291_fam"/>
    <property type="match status" value="1"/>
</dbReference>
<proteinExistence type="predicted"/>
<comment type="caution">
    <text evidence="1">The sequence shown here is derived from an EMBL/GenBank/DDBJ whole genome shotgun (WGS) entry which is preliminary data.</text>
</comment>
<accession>A0A918VWP3</accession>
<evidence type="ECO:0000313" key="2">
    <source>
        <dbReference type="Proteomes" id="UP000610456"/>
    </source>
</evidence>
<dbReference type="Proteomes" id="UP000610456">
    <property type="component" value="Unassembled WGS sequence"/>
</dbReference>
<gene>
    <name evidence="1" type="ORF">GCM10007103_17190</name>
</gene>
<evidence type="ECO:0000313" key="1">
    <source>
        <dbReference type="EMBL" id="GHA36248.1"/>
    </source>
</evidence>
<sequence>MTRISTNLLLIFFGIFFGKGTAHAQFGIGQELGAIAGPVAFLSDYGERWSLETNASNIGAGVGIVHYMNFAYSADCNCYTTDSYFNDHFKIRSEIDFHKTELRHRGHVAGKNNENGERLRGMIGSTQVFEIGAHLEWYPLSIRDYTAFVYPFSPFASLGASFVSYKPDAYSTLGPLEENLFPTFQDGLDFERGSTWSVAMGLGTRYKIGRFSDLVFIGQWRYYLNDWVDGLNHNQPQNKANDVIFWGAVGYIYYLNF</sequence>
<dbReference type="AlphaFoldDB" id="A0A918VWP3"/>
<protein>
    <submittedName>
        <fullName evidence="1">Glutamate dehydrogenase</fullName>
    </submittedName>
</protein>
<reference evidence="1" key="2">
    <citation type="submission" date="2020-09" db="EMBL/GenBank/DDBJ databases">
        <authorList>
            <person name="Sun Q."/>
            <person name="Kim S."/>
        </authorList>
    </citation>
    <scope>NUCLEOTIDE SEQUENCE</scope>
    <source>
        <strain evidence="1">KCTC 12719</strain>
    </source>
</reference>
<organism evidence="1 2">
    <name type="scientific">Salinimicrobium marinum</name>
    <dbReference type="NCBI Taxonomy" id="680283"/>
    <lineage>
        <taxon>Bacteria</taxon>
        <taxon>Pseudomonadati</taxon>
        <taxon>Bacteroidota</taxon>
        <taxon>Flavobacteriia</taxon>
        <taxon>Flavobacteriales</taxon>
        <taxon>Flavobacteriaceae</taxon>
        <taxon>Salinimicrobium</taxon>
    </lineage>
</organism>
<name>A0A918VWP3_9FLAO</name>
<dbReference type="EMBL" id="BMXB01000005">
    <property type="protein sequence ID" value="GHA36248.1"/>
    <property type="molecule type" value="Genomic_DNA"/>
</dbReference>
<keyword evidence="2" id="KW-1185">Reference proteome</keyword>
<reference evidence="1" key="1">
    <citation type="journal article" date="2014" name="Int. J. Syst. Evol. Microbiol.">
        <title>Complete genome sequence of Corynebacterium casei LMG S-19264T (=DSM 44701T), isolated from a smear-ripened cheese.</title>
        <authorList>
            <consortium name="US DOE Joint Genome Institute (JGI-PGF)"/>
            <person name="Walter F."/>
            <person name="Albersmeier A."/>
            <person name="Kalinowski J."/>
            <person name="Ruckert C."/>
        </authorList>
    </citation>
    <scope>NUCLEOTIDE SEQUENCE</scope>
    <source>
        <strain evidence="1">KCTC 12719</strain>
    </source>
</reference>